<evidence type="ECO:0000256" key="3">
    <source>
        <dbReference type="ARBA" id="ARBA00023004"/>
    </source>
</evidence>
<dbReference type="Pfam" id="PF00355">
    <property type="entry name" value="Rieske"/>
    <property type="match status" value="1"/>
</dbReference>
<dbReference type="PANTHER" id="PTHR21496">
    <property type="entry name" value="FERREDOXIN-RELATED"/>
    <property type="match status" value="1"/>
</dbReference>
<gene>
    <name evidence="6" type="ORF">CCALI_01099</name>
</gene>
<keyword evidence="7" id="KW-1185">Reference proteome</keyword>
<dbReference type="GO" id="GO:0016705">
    <property type="term" value="F:oxidoreductase activity, acting on paired donors, with incorporation or reduction of molecular oxygen"/>
    <property type="evidence" value="ECO:0007669"/>
    <property type="project" value="UniProtKB-ARBA"/>
</dbReference>
<dbReference type="GO" id="GO:0051537">
    <property type="term" value="F:2 iron, 2 sulfur cluster binding"/>
    <property type="evidence" value="ECO:0007669"/>
    <property type="project" value="UniProtKB-KW"/>
</dbReference>
<dbReference type="InterPro" id="IPR017941">
    <property type="entry name" value="Rieske_2Fe-2S"/>
</dbReference>
<keyword evidence="3" id="KW-0408">Iron</keyword>
<dbReference type="SUPFAM" id="SSF50022">
    <property type="entry name" value="ISP domain"/>
    <property type="match status" value="1"/>
</dbReference>
<evidence type="ECO:0000313" key="6">
    <source>
        <dbReference type="EMBL" id="CCW34921.1"/>
    </source>
</evidence>
<dbReference type="HOGENOM" id="CLU_055690_5_2_0"/>
<dbReference type="AlphaFoldDB" id="S0EXA3"/>
<dbReference type="STRING" id="454171.CP488_00057"/>
<feature type="domain" description="Rieske" evidence="5">
    <location>
        <begin position="6"/>
        <end position="102"/>
    </location>
</feature>
<dbReference type="KEGG" id="ccz:CCALI_01099"/>
<evidence type="ECO:0000259" key="5">
    <source>
        <dbReference type="PROSITE" id="PS51296"/>
    </source>
</evidence>
<dbReference type="Proteomes" id="UP000014227">
    <property type="component" value="Chromosome I"/>
</dbReference>
<dbReference type="eggNOG" id="COG2146">
    <property type="taxonomic scope" value="Bacteria"/>
</dbReference>
<dbReference type="InterPro" id="IPR036922">
    <property type="entry name" value="Rieske_2Fe-2S_sf"/>
</dbReference>
<dbReference type="GO" id="GO:0046872">
    <property type="term" value="F:metal ion binding"/>
    <property type="evidence" value="ECO:0007669"/>
    <property type="project" value="UniProtKB-KW"/>
</dbReference>
<dbReference type="GO" id="GO:0051213">
    <property type="term" value="F:dioxygenase activity"/>
    <property type="evidence" value="ECO:0007669"/>
    <property type="project" value="UniProtKB-KW"/>
</dbReference>
<evidence type="ECO:0000256" key="1">
    <source>
        <dbReference type="ARBA" id="ARBA00022714"/>
    </source>
</evidence>
<dbReference type="GO" id="GO:0004497">
    <property type="term" value="F:monooxygenase activity"/>
    <property type="evidence" value="ECO:0007669"/>
    <property type="project" value="UniProtKB-ARBA"/>
</dbReference>
<sequence length="111" mass="12325">MQWRRVAVAQMADLLPGRGLTVSLNEERECTLFLHEGRCYAVGSLCPHQNAPLCNGYLEEGEILVCRRHGFRFSLQTGECLTIGGYGIPTYPVEIEEASGTIFVSFLDDLS</sequence>
<evidence type="ECO:0000313" key="7">
    <source>
        <dbReference type="Proteomes" id="UP000014227"/>
    </source>
</evidence>
<proteinExistence type="predicted"/>
<reference evidence="7" key="1">
    <citation type="submission" date="2013-03" db="EMBL/GenBank/DDBJ databases">
        <title>Genome sequence of Chthonomonas calidirosea, the first sequenced genome from the Armatimonadetes phylum (formally candidate division OP10).</title>
        <authorList>
            <person name="Lee K.C.Y."/>
            <person name="Morgan X.C."/>
            <person name="Dunfield P.F."/>
            <person name="Tamas I."/>
            <person name="Houghton K.M."/>
            <person name="Vyssotski M."/>
            <person name="Ryan J.L.J."/>
            <person name="Lagutin K."/>
            <person name="McDonald I.R."/>
            <person name="Stott M.B."/>
        </authorList>
    </citation>
    <scope>NUCLEOTIDE SEQUENCE [LARGE SCALE GENOMIC DNA]</scope>
    <source>
        <strain evidence="7">DSM 23976 / ICMP 18418 / T49</strain>
    </source>
</reference>
<evidence type="ECO:0000256" key="4">
    <source>
        <dbReference type="ARBA" id="ARBA00023014"/>
    </source>
</evidence>
<evidence type="ECO:0000256" key="2">
    <source>
        <dbReference type="ARBA" id="ARBA00022723"/>
    </source>
</evidence>
<dbReference type="PATRIC" id="fig|1303518.3.peg.1121"/>
<dbReference type="InParanoid" id="S0EXA3"/>
<dbReference type="Gene3D" id="2.102.10.10">
    <property type="entry name" value="Rieske [2Fe-2S] iron-sulphur domain"/>
    <property type="match status" value="1"/>
</dbReference>
<keyword evidence="6" id="KW-0560">Oxidoreductase</keyword>
<keyword evidence="4" id="KW-0411">Iron-sulfur</keyword>
<dbReference type="PROSITE" id="PS51296">
    <property type="entry name" value="RIESKE"/>
    <property type="match status" value="1"/>
</dbReference>
<dbReference type="OrthoDB" id="9795104at2"/>
<dbReference type="PANTHER" id="PTHR21496:SF23">
    <property type="entry name" value="3-PHENYLPROPIONATE_CINNAMIC ACID DIOXYGENASE FERREDOXIN SUBUNIT"/>
    <property type="match status" value="1"/>
</dbReference>
<organism evidence="6 7">
    <name type="scientific">Chthonomonas calidirosea (strain DSM 23976 / ICMP 18418 / T49)</name>
    <dbReference type="NCBI Taxonomy" id="1303518"/>
    <lineage>
        <taxon>Bacteria</taxon>
        <taxon>Bacillati</taxon>
        <taxon>Armatimonadota</taxon>
        <taxon>Chthonomonadia</taxon>
        <taxon>Chthonomonadales</taxon>
        <taxon>Chthonomonadaceae</taxon>
        <taxon>Chthonomonas</taxon>
    </lineage>
</organism>
<dbReference type="EMBL" id="HF951689">
    <property type="protein sequence ID" value="CCW34921.1"/>
    <property type="molecule type" value="Genomic_DNA"/>
</dbReference>
<dbReference type="RefSeq" id="WP_016482469.1">
    <property type="nucleotide sequence ID" value="NC_021487.1"/>
</dbReference>
<name>S0EXA3_CHTCT</name>
<keyword evidence="2" id="KW-0479">Metal-binding</keyword>
<protein>
    <submittedName>
        <fullName evidence="6">Ferredoxin subunits of nitrite reductase and ring-hydroxylating dioxygenases</fullName>
    </submittedName>
</protein>
<keyword evidence="6" id="KW-0223">Dioxygenase</keyword>
<accession>S0EXA3</accession>
<keyword evidence="1" id="KW-0001">2Fe-2S</keyword>